<evidence type="ECO:0000313" key="2">
    <source>
        <dbReference type="EMBL" id="GJU08683.1"/>
    </source>
</evidence>
<comment type="caution">
    <text evidence="2">The sequence shown here is derived from an EMBL/GenBank/DDBJ whole genome shotgun (WGS) entry which is preliminary data.</text>
</comment>
<dbReference type="EMBL" id="BQNB010021656">
    <property type="protein sequence ID" value="GJU08683.1"/>
    <property type="molecule type" value="Genomic_DNA"/>
</dbReference>
<name>A0ABQ5JB27_9ASTR</name>
<feature type="region of interest" description="Disordered" evidence="1">
    <location>
        <begin position="1"/>
        <end position="38"/>
    </location>
</feature>
<reference evidence="2" key="2">
    <citation type="submission" date="2022-01" db="EMBL/GenBank/DDBJ databases">
        <authorList>
            <person name="Yamashiro T."/>
            <person name="Shiraishi A."/>
            <person name="Satake H."/>
            <person name="Nakayama K."/>
        </authorList>
    </citation>
    <scope>NUCLEOTIDE SEQUENCE</scope>
</reference>
<evidence type="ECO:0000256" key="1">
    <source>
        <dbReference type="SAM" id="MobiDB-lite"/>
    </source>
</evidence>
<feature type="compositionally biased region" description="Polar residues" evidence="1">
    <location>
        <begin position="23"/>
        <end position="38"/>
    </location>
</feature>
<reference evidence="2" key="1">
    <citation type="journal article" date="2022" name="Int. J. Mol. Sci.">
        <title>Draft Genome of Tanacetum Coccineum: Genomic Comparison of Closely Related Tanacetum-Family Plants.</title>
        <authorList>
            <person name="Yamashiro T."/>
            <person name="Shiraishi A."/>
            <person name="Nakayama K."/>
            <person name="Satake H."/>
        </authorList>
    </citation>
    <scope>NUCLEOTIDE SEQUENCE</scope>
</reference>
<feature type="compositionally biased region" description="Low complexity" evidence="1">
    <location>
        <begin position="10"/>
        <end position="22"/>
    </location>
</feature>
<protein>
    <submittedName>
        <fullName evidence="2">Uncharacterized protein</fullName>
    </submittedName>
</protein>
<evidence type="ECO:0000313" key="3">
    <source>
        <dbReference type="Proteomes" id="UP001151760"/>
    </source>
</evidence>
<proteinExistence type="predicted"/>
<accession>A0ABQ5JB27</accession>
<gene>
    <name evidence="2" type="ORF">Tco_1125113</name>
</gene>
<dbReference type="Proteomes" id="UP001151760">
    <property type="component" value="Unassembled WGS sequence"/>
</dbReference>
<organism evidence="2 3">
    <name type="scientific">Tanacetum coccineum</name>
    <dbReference type="NCBI Taxonomy" id="301880"/>
    <lineage>
        <taxon>Eukaryota</taxon>
        <taxon>Viridiplantae</taxon>
        <taxon>Streptophyta</taxon>
        <taxon>Embryophyta</taxon>
        <taxon>Tracheophyta</taxon>
        <taxon>Spermatophyta</taxon>
        <taxon>Magnoliopsida</taxon>
        <taxon>eudicotyledons</taxon>
        <taxon>Gunneridae</taxon>
        <taxon>Pentapetalae</taxon>
        <taxon>asterids</taxon>
        <taxon>campanulids</taxon>
        <taxon>Asterales</taxon>
        <taxon>Asteraceae</taxon>
        <taxon>Asteroideae</taxon>
        <taxon>Anthemideae</taxon>
        <taxon>Anthemidinae</taxon>
        <taxon>Tanacetum</taxon>
    </lineage>
</organism>
<sequence>MQQQTNLQPASVSTSVGSAGTSRPSVSATNQDGASSSKDWIDDEFMRNLMTVSDDAYYLNFLRFNFLHEPENQVSLVLPRLGSHKGRVDDIALDVLSSEI</sequence>
<keyword evidence="3" id="KW-1185">Reference proteome</keyword>